<protein>
    <submittedName>
        <fullName evidence="1">Uncharacterized protein</fullName>
    </submittedName>
</protein>
<dbReference type="Proteomes" id="UP001589718">
    <property type="component" value="Unassembled WGS sequence"/>
</dbReference>
<evidence type="ECO:0000313" key="2">
    <source>
        <dbReference type="Proteomes" id="UP001589718"/>
    </source>
</evidence>
<dbReference type="RefSeq" id="WP_345218994.1">
    <property type="nucleotide sequence ID" value="NZ_BAAAXE010000001.1"/>
</dbReference>
<proteinExistence type="predicted"/>
<name>A0ABV5PKC4_STRCM</name>
<keyword evidence="2" id="KW-1185">Reference proteome</keyword>
<evidence type="ECO:0000313" key="1">
    <source>
        <dbReference type="EMBL" id="MFB9523655.1"/>
    </source>
</evidence>
<accession>A0ABV5PKC4</accession>
<dbReference type="EMBL" id="JBHMCR010000019">
    <property type="protein sequence ID" value="MFB9523655.1"/>
    <property type="molecule type" value="Genomic_DNA"/>
</dbReference>
<comment type="caution">
    <text evidence="1">The sequence shown here is derived from an EMBL/GenBank/DDBJ whole genome shotgun (WGS) entry which is preliminary data.</text>
</comment>
<organism evidence="1 2">
    <name type="scientific">Streptomyces cremeus</name>
    <dbReference type="NCBI Taxonomy" id="66881"/>
    <lineage>
        <taxon>Bacteria</taxon>
        <taxon>Bacillati</taxon>
        <taxon>Actinomycetota</taxon>
        <taxon>Actinomycetes</taxon>
        <taxon>Kitasatosporales</taxon>
        <taxon>Streptomycetaceae</taxon>
        <taxon>Streptomyces</taxon>
    </lineage>
</organism>
<reference evidence="1 2" key="1">
    <citation type="submission" date="2024-09" db="EMBL/GenBank/DDBJ databases">
        <authorList>
            <person name="Sun Q."/>
            <person name="Mori K."/>
        </authorList>
    </citation>
    <scope>NUCLEOTIDE SEQUENCE [LARGE SCALE GENOMIC DNA]</scope>
    <source>
        <strain evidence="1 2">JCM 4362</strain>
    </source>
</reference>
<sequence length="343" mass="36653">MTTTLTASPPRLSCYTTNLVAYLSADLPDAGRHFAASVRLAVRTGLPPGRLAFSHHTRVDTATGLGPLTYRSAADRQRAHAGLARELALRGRVLAVGNTRHLPWSPGYGRADAPHWLLLHDHRDGCWLVADHFTALTPHGPQEPYLGWLDGDELTLALTPVPGPAPEVALRDRLALGSAAPVPGPGHFRWLEREPAADGTCPAPDAPEATVLGTGATAPDEGSWLFGLTDVLSYVRDVLVAEPTAPGRYADDLWAAGCHHAHRLTVLAESGAISRADVDTLTALWAELPRVLRFAAQSAERGRPRAGLVGAAFDRLLDALRPLPHDLHTHAFPAPPPTLEGQQ</sequence>
<gene>
    <name evidence="1" type="ORF">ACFFTU_27280</name>
</gene>